<evidence type="ECO:0000313" key="2">
    <source>
        <dbReference type="Proteomes" id="UP000198967"/>
    </source>
</evidence>
<accession>A0A1G7X0H9</accession>
<sequence length="196" mass="20648">MRTSANDSRTAAERLRAVLVSSRARAIPPATAAALCVAMAAGCSEPSAPAPSPSPTAAPSTADALAVYSEFWRLSGLAAQTPGSQDWSVPLATVARGQALNDLVLEIRNYQSLPAHLEGQVQIRPVVDPSVPPTADSVAVLDCVDISGSKLVADDDGRLLDDQANQATRYRYRAVVAREGSRWLVERTSPALDEPC</sequence>
<evidence type="ECO:0008006" key="3">
    <source>
        <dbReference type="Google" id="ProtNLM"/>
    </source>
</evidence>
<name>A0A1G7X0H9_PSEOR</name>
<organism evidence="1 2">
    <name type="scientific">Pseudonocardia oroxyli</name>
    <dbReference type="NCBI Taxonomy" id="366584"/>
    <lineage>
        <taxon>Bacteria</taxon>
        <taxon>Bacillati</taxon>
        <taxon>Actinomycetota</taxon>
        <taxon>Actinomycetes</taxon>
        <taxon>Pseudonocardiales</taxon>
        <taxon>Pseudonocardiaceae</taxon>
        <taxon>Pseudonocardia</taxon>
    </lineage>
</organism>
<dbReference type="STRING" id="366584.SAMN05216377_11527"/>
<dbReference type="EMBL" id="FNBE01000015">
    <property type="protein sequence ID" value="SDG77060.1"/>
    <property type="molecule type" value="Genomic_DNA"/>
</dbReference>
<gene>
    <name evidence="1" type="ORF">SAMN05216377_11527</name>
</gene>
<evidence type="ECO:0000313" key="1">
    <source>
        <dbReference type="EMBL" id="SDG77060.1"/>
    </source>
</evidence>
<dbReference type="Proteomes" id="UP000198967">
    <property type="component" value="Unassembled WGS sequence"/>
</dbReference>
<dbReference type="AlphaFoldDB" id="A0A1G7X0H9"/>
<reference evidence="1 2" key="1">
    <citation type="submission" date="2016-10" db="EMBL/GenBank/DDBJ databases">
        <authorList>
            <person name="de Groot N.N."/>
        </authorList>
    </citation>
    <scope>NUCLEOTIDE SEQUENCE [LARGE SCALE GENOMIC DNA]</scope>
    <source>
        <strain evidence="1 2">CGMCC 4.3143</strain>
    </source>
</reference>
<proteinExistence type="predicted"/>
<keyword evidence="2" id="KW-1185">Reference proteome</keyword>
<protein>
    <recommendedName>
        <fullName evidence="3">Mce-associated membrane protein</fullName>
    </recommendedName>
</protein>